<protein>
    <submittedName>
        <fullName evidence="1">DUF1015 family protein</fullName>
    </submittedName>
</protein>
<dbReference type="Proteomes" id="UP000308528">
    <property type="component" value="Unassembled WGS sequence"/>
</dbReference>
<comment type="caution">
    <text evidence="1">The sequence shown here is derived from an EMBL/GenBank/DDBJ whole genome shotgun (WGS) entry which is preliminary data.</text>
</comment>
<evidence type="ECO:0000313" key="1">
    <source>
        <dbReference type="EMBL" id="THH40459.1"/>
    </source>
</evidence>
<organism evidence="1 2">
    <name type="scientific">Neolewinella litorea</name>
    <dbReference type="NCBI Taxonomy" id="2562452"/>
    <lineage>
        <taxon>Bacteria</taxon>
        <taxon>Pseudomonadati</taxon>
        <taxon>Bacteroidota</taxon>
        <taxon>Saprospiria</taxon>
        <taxon>Saprospirales</taxon>
        <taxon>Lewinellaceae</taxon>
        <taxon>Neolewinella</taxon>
    </lineage>
</organism>
<dbReference type="OrthoDB" id="9781616at2"/>
<evidence type="ECO:0000313" key="2">
    <source>
        <dbReference type="Proteomes" id="UP000308528"/>
    </source>
</evidence>
<dbReference type="RefSeq" id="WP_136457739.1">
    <property type="nucleotide sequence ID" value="NZ_SRSF01000002.1"/>
</dbReference>
<dbReference type="AlphaFoldDB" id="A0A4S4NKU6"/>
<keyword evidence="2" id="KW-1185">Reference proteome</keyword>
<dbReference type="EMBL" id="SRSF01000002">
    <property type="protein sequence ID" value="THH40459.1"/>
    <property type="molecule type" value="Genomic_DNA"/>
</dbReference>
<reference evidence="1 2" key="1">
    <citation type="submission" date="2019-04" db="EMBL/GenBank/DDBJ databases">
        <title>Lewinella litorea sp. nov., isolated from a marine sand.</title>
        <authorList>
            <person name="Yoon J.-H."/>
        </authorList>
    </citation>
    <scope>NUCLEOTIDE SEQUENCE [LARGE SCALE GENOMIC DNA]</scope>
    <source>
        <strain evidence="1 2">HSMS-39</strain>
    </source>
</reference>
<dbReference type="PANTHER" id="PTHR36454">
    <property type="entry name" value="LMO2823 PROTEIN"/>
    <property type="match status" value="1"/>
</dbReference>
<name>A0A4S4NKU6_9BACT</name>
<proteinExistence type="predicted"/>
<dbReference type="InterPro" id="IPR008323">
    <property type="entry name" value="UCP033563"/>
</dbReference>
<gene>
    <name evidence="1" type="ORF">E4021_06910</name>
</gene>
<dbReference type="Pfam" id="PF06245">
    <property type="entry name" value="DUF1015"/>
    <property type="match status" value="1"/>
</dbReference>
<dbReference type="PANTHER" id="PTHR36454:SF1">
    <property type="entry name" value="DUF1015 DOMAIN-CONTAINING PROTEIN"/>
    <property type="match status" value="1"/>
</dbReference>
<accession>A0A4S4NKU6</accession>
<sequence>MTSALYPFPRFYHPAPGIHETLPVTRDGIRQLSPFPFTVTEGPSFPRLSIRNGENGRTAHGICGLLPASTFSDGTVRPHERTLTARLNRQQRLVSSDRGALGKPVLLTTPSLDSCLSALSPGSEEDQVIFYGNDHIYRLHHGGANGNHPLEVPGTLVIADGHHRAYTHAQLADEGDASCSFIPVVIVGADELHIGTFLRLIDGEGRSVEELQQQLTPYFNIRPLDRPVAPAAPGHWLLSFRNAHFELTKRENTLVDTDPGWLNLQVLPHVFGIHDTRTDARITSVDPPPLVDGAVVFSPDDDDKIKLLGFPLSRQSFFSEVEAGRTLPPKSTRFEPRVPSGLLVWMP</sequence>